<feature type="compositionally biased region" description="Basic and acidic residues" evidence="1">
    <location>
        <begin position="191"/>
        <end position="204"/>
    </location>
</feature>
<dbReference type="Proteomes" id="UP000253551">
    <property type="component" value="Unassembled WGS sequence"/>
</dbReference>
<accession>A0A367KRG9</accession>
<organism evidence="2 3">
    <name type="scientific">Rhizopus stolonifer</name>
    <name type="common">Rhizopus nigricans</name>
    <dbReference type="NCBI Taxonomy" id="4846"/>
    <lineage>
        <taxon>Eukaryota</taxon>
        <taxon>Fungi</taxon>
        <taxon>Fungi incertae sedis</taxon>
        <taxon>Mucoromycota</taxon>
        <taxon>Mucoromycotina</taxon>
        <taxon>Mucoromycetes</taxon>
        <taxon>Mucorales</taxon>
        <taxon>Mucorineae</taxon>
        <taxon>Rhizopodaceae</taxon>
        <taxon>Rhizopus</taxon>
    </lineage>
</organism>
<reference evidence="2 3" key="1">
    <citation type="journal article" date="2018" name="G3 (Bethesda)">
        <title>Phylogenetic and Phylogenomic Definition of Rhizopus Species.</title>
        <authorList>
            <person name="Gryganskyi A.P."/>
            <person name="Golan J."/>
            <person name="Dolatabadi S."/>
            <person name="Mondo S."/>
            <person name="Robb S."/>
            <person name="Idnurm A."/>
            <person name="Muszewska A."/>
            <person name="Steczkiewicz K."/>
            <person name="Masonjones S."/>
            <person name="Liao H.L."/>
            <person name="Gajdeczka M.T."/>
            <person name="Anike F."/>
            <person name="Vuek A."/>
            <person name="Anishchenko I.M."/>
            <person name="Voigt K."/>
            <person name="de Hoog G.S."/>
            <person name="Smith M.E."/>
            <person name="Heitman J."/>
            <person name="Vilgalys R."/>
            <person name="Stajich J.E."/>
        </authorList>
    </citation>
    <scope>NUCLEOTIDE SEQUENCE [LARGE SCALE GENOMIC DNA]</scope>
    <source>
        <strain evidence="2 3">LSU 92-RS-03</strain>
    </source>
</reference>
<protein>
    <submittedName>
        <fullName evidence="2">Uncharacterized protein</fullName>
    </submittedName>
</protein>
<dbReference type="AlphaFoldDB" id="A0A367KRG9"/>
<dbReference type="STRING" id="4846.A0A367KRG9"/>
<evidence type="ECO:0000256" key="1">
    <source>
        <dbReference type="SAM" id="MobiDB-lite"/>
    </source>
</evidence>
<dbReference type="OrthoDB" id="5573160at2759"/>
<evidence type="ECO:0000313" key="3">
    <source>
        <dbReference type="Proteomes" id="UP000253551"/>
    </source>
</evidence>
<sequence length="236" mass="27779">KSLNPEAGKHNHELMRPEEIERSWPKEIIDTIYELARLRMATQDIRIRIREQFPDIHWNERRFYNRLSEERQKIKIRDSSERTHQLSELWSKICMTTAGNDDLFQFVRQELAMLFQSICSTVQIQPDELPTPFVLEDTDPVDTTKKSFKTDIASPKGYVPVEIPKQIYYIKIHNQRQVQESQLMKAQQKRMRPEDIQRMSEPPKKLARKGKAKQPSPLVLPNGSSMPTMHNTLSLI</sequence>
<name>A0A367KRG9_RHIST</name>
<proteinExistence type="predicted"/>
<keyword evidence="3" id="KW-1185">Reference proteome</keyword>
<dbReference type="EMBL" id="PJQM01000580">
    <property type="protein sequence ID" value="RCI04771.1"/>
    <property type="molecule type" value="Genomic_DNA"/>
</dbReference>
<feature type="non-terminal residue" evidence="2">
    <location>
        <position position="1"/>
    </location>
</feature>
<comment type="caution">
    <text evidence="2">The sequence shown here is derived from an EMBL/GenBank/DDBJ whole genome shotgun (WGS) entry which is preliminary data.</text>
</comment>
<gene>
    <name evidence="2" type="ORF">CU098_000921</name>
</gene>
<feature type="region of interest" description="Disordered" evidence="1">
    <location>
        <begin position="180"/>
        <end position="236"/>
    </location>
</feature>
<feature type="compositionally biased region" description="Polar residues" evidence="1">
    <location>
        <begin position="222"/>
        <end position="236"/>
    </location>
</feature>
<evidence type="ECO:0000313" key="2">
    <source>
        <dbReference type="EMBL" id="RCI04771.1"/>
    </source>
</evidence>